<evidence type="ECO:0000313" key="2">
    <source>
        <dbReference type="Proteomes" id="UP000194873"/>
    </source>
</evidence>
<reference evidence="1 2" key="1">
    <citation type="submission" date="2017-01" db="EMBL/GenBank/DDBJ databases">
        <title>A new Hymenobacter.</title>
        <authorList>
            <person name="Liang Y."/>
            <person name="Feng F."/>
        </authorList>
    </citation>
    <scope>NUCLEOTIDE SEQUENCE [LARGE SCALE GENOMIC DNA]</scope>
    <source>
        <strain evidence="1">MIMBbqt21</strain>
    </source>
</reference>
<dbReference type="Gene3D" id="1.25.40.10">
    <property type="entry name" value="Tetratricopeptide repeat domain"/>
    <property type="match status" value="1"/>
</dbReference>
<name>A0A243WGW1_9BACT</name>
<dbReference type="EMBL" id="MTSE01000003">
    <property type="protein sequence ID" value="OUJ74778.1"/>
    <property type="molecule type" value="Genomic_DNA"/>
</dbReference>
<protein>
    <recommendedName>
        <fullName evidence="3">Tetratricopeptide repeat protein</fullName>
    </recommendedName>
</protein>
<organism evidence="1 2">
    <name type="scientific">Hymenobacter crusticola</name>
    <dbReference type="NCBI Taxonomy" id="1770526"/>
    <lineage>
        <taxon>Bacteria</taxon>
        <taxon>Pseudomonadati</taxon>
        <taxon>Bacteroidota</taxon>
        <taxon>Cytophagia</taxon>
        <taxon>Cytophagales</taxon>
        <taxon>Hymenobacteraceae</taxon>
        <taxon>Hymenobacter</taxon>
    </lineage>
</organism>
<evidence type="ECO:0008006" key="3">
    <source>
        <dbReference type="Google" id="ProtNLM"/>
    </source>
</evidence>
<keyword evidence="2" id="KW-1185">Reference proteome</keyword>
<dbReference type="InterPro" id="IPR011990">
    <property type="entry name" value="TPR-like_helical_dom_sf"/>
</dbReference>
<dbReference type="Pfam" id="PF13424">
    <property type="entry name" value="TPR_12"/>
    <property type="match status" value="1"/>
</dbReference>
<dbReference type="OrthoDB" id="1234389at2"/>
<sequence length="432" mass="47604">MAVAPAAAQSQSITEELGRLYGSGQLDAAISLGDKELRAHGEQNGISMFVGRAYADKQQFQTAIPYLSKSLASASSSADVKAWSEAYLGTCYYALQEYPKAKQAFEQVVAAAATKNVTAYATKRLGMLRAQEMAADWKLIETAHFRFHVQAPENLGVAPEAYAAAHEQAFETENRFFRATLPRKIEYYVWDERAAAIQVLSQNLGFTVPELLTTHAVKNQTKGHETAHMLVAYGLRPSPQSRLINEGIAVCFDQTSRNRLQEARQATGGTVDIWKMWEQPQSYSDEQLYPVGGALLEYLLAHSSEADVKQLLREQTPQLGRKLFSKQIAEFEKELAKPDPALAKAASLPNTTLATPVKLTAAAVNAAVERNNTADKFYKVLILVNGVPVTGTQLQQINPQKIRDVKVLKTKEELQAYTEVELNGIVLVQVES</sequence>
<dbReference type="SUPFAM" id="SSF48452">
    <property type="entry name" value="TPR-like"/>
    <property type="match status" value="1"/>
</dbReference>
<dbReference type="AlphaFoldDB" id="A0A243WGW1"/>
<evidence type="ECO:0000313" key="1">
    <source>
        <dbReference type="EMBL" id="OUJ74778.1"/>
    </source>
</evidence>
<accession>A0A243WGW1</accession>
<comment type="caution">
    <text evidence="1">The sequence shown here is derived from an EMBL/GenBank/DDBJ whole genome shotgun (WGS) entry which is preliminary data.</text>
</comment>
<gene>
    <name evidence="1" type="ORF">BXP70_08450</name>
</gene>
<proteinExistence type="predicted"/>
<dbReference type="RefSeq" id="WP_086593584.1">
    <property type="nucleotide sequence ID" value="NZ_MTSE01000003.1"/>
</dbReference>
<dbReference type="Proteomes" id="UP000194873">
    <property type="component" value="Unassembled WGS sequence"/>
</dbReference>